<organism evidence="3 4">
    <name type="scientific">Carboxydichorda subterranea</name>
    <dbReference type="NCBI Taxonomy" id="3109565"/>
    <lineage>
        <taxon>Bacteria</taxon>
        <taxon>Bacillati</taxon>
        <taxon>Bacillota</taxon>
        <taxon>Limnochordia</taxon>
        <taxon>Limnochordales</taxon>
        <taxon>Geochordaceae</taxon>
        <taxon>Carboxydichorda</taxon>
    </lineage>
</organism>
<dbReference type="EMBL" id="CP141615">
    <property type="protein sequence ID" value="WRP16953.1"/>
    <property type="molecule type" value="Genomic_DNA"/>
</dbReference>
<keyword evidence="4" id="KW-1185">Reference proteome</keyword>
<evidence type="ECO:0000256" key="2">
    <source>
        <dbReference type="SAM" id="SignalP"/>
    </source>
</evidence>
<feature type="region of interest" description="Disordered" evidence="1">
    <location>
        <begin position="26"/>
        <end position="47"/>
    </location>
</feature>
<keyword evidence="2" id="KW-0732">Signal</keyword>
<gene>
    <name evidence="3" type="ORF">U7230_12805</name>
</gene>
<feature type="chain" id="PRO_5047392491" evidence="2">
    <location>
        <begin position="27"/>
        <end position="255"/>
    </location>
</feature>
<name>A0ABZ1BWI9_9FIRM</name>
<evidence type="ECO:0000313" key="4">
    <source>
        <dbReference type="Proteomes" id="UP001332192"/>
    </source>
</evidence>
<proteinExistence type="predicted"/>
<dbReference type="RefSeq" id="WP_324716225.1">
    <property type="nucleotide sequence ID" value="NZ_CP141615.1"/>
</dbReference>
<sequence length="255" mass="27237">MRVVLLRTVVVALLAALAWTARPAMPGGGSVRASSAAPQRGEASGTVSAFPPPLPYVQGGSRWLYRSNFGEVRVRLEGGDVQAGRRCYRWEIRLLGVGMREELGLTAAGLFTASREFLLPLGAVSTMVFTPPELTIPLPLEVGRHWESTTSASSGPHAGPAQVAGTVEAYASVAVAAGRFEAYRIRLERRDAWGGSMDATIWLDPEAGVVKAVGQLRWPGLVGSVQRALGLHRLELELVRAEVRGPVNARPGELP</sequence>
<accession>A0ABZ1BWI9</accession>
<evidence type="ECO:0000313" key="3">
    <source>
        <dbReference type="EMBL" id="WRP16953.1"/>
    </source>
</evidence>
<evidence type="ECO:0000256" key="1">
    <source>
        <dbReference type="SAM" id="MobiDB-lite"/>
    </source>
</evidence>
<dbReference type="Proteomes" id="UP001332192">
    <property type="component" value="Chromosome"/>
</dbReference>
<feature type="signal peptide" evidence="2">
    <location>
        <begin position="1"/>
        <end position="26"/>
    </location>
</feature>
<dbReference type="Gene3D" id="2.40.360.20">
    <property type="match status" value="1"/>
</dbReference>
<protein>
    <submittedName>
        <fullName evidence="3">Uncharacterized protein</fullName>
    </submittedName>
</protein>
<reference evidence="3 4" key="1">
    <citation type="journal article" date="2024" name="Front. Microbiol.">
        <title>Novel thermophilic genera Geochorda gen. nov. and Carboxydochorda gen. nov. from the deep terrestrial subsurface reveal the ecophysiological diversity in the class Limnochordia.</title>
        <authorList>
            <person name="Karnachuk O.V."/>
            <person name="Lukina A.P."/>
            <person name="Avakyan M.R."/>
            <person name="Kadnikov V.V."/>
            <person name="Begmatov S."/>
            <person name="Beletsky A.V."/>
            <person name="Vlasova K.G."/>
            <person name="Novikov A.A."/>
            <person name="Shcherbakova V.A."/>
            <person name="Mardanov A.V."/>
            <person name="Ravin N.V."/>
        </authorList>
    </citation>
    <scope>NUCLEOTIDE SEQUENCE [LARGE SCALE GENOMIC DNA]</scope>
    <source>
        <strain evidence="3 4">L945</strain>
    </source>
</reference>